<dbReference type="EMBL" id="JARIHO010000110">
    <property type="protein sequence ID" value="KAJ7302870.1"/>
    <property type="molecule type" value="Genomic_DNA"/>
</dbReference>
<dbReference type="AlphaFoldDB" id="A0AAD6Z0N5"/>
<gene>
    <name evidence="2" type="ORF">DFH08DRAFT_945469</name>
</gene>
<protein>
    <submittedName>
        <fullName evidence="2">Uncharacterized protein</fullName>
    </submittedName>
</protein>
<comment type="caution">
    <text evidence="2">The sequence shown here is derived from an EMBL/GenBank/DDBJ whole genome shotgun (WGS) entry which is preliminary data.</text>
</comment>
<organism evidence="2 3">
    <name type="scientific">Mycena albidolilacea</name>
    <dbReference type="NCBI Taxonomy" id="1033008"/>
    <lineage>
        <taxon>Eukaryota</taxon>
        <taxon>Fungi</taxon>
        <taxon>Dikarya</taxon>
        <taxon>Basidiomycota</taxon>
        <taxon>Agaricomycotina</taxon>
        <taxon>Agaricomycetes</taxon>
        <taxon>Agaricomycetidae</taxon>
        <taxon>Agaricales</taxon>
        <taxon>Marasmiineae</taxon>
        <taxon>Mycenaceae</taxon>
        <taxon>Mycena</taxon>
    </lineage>
</organism>
<evidence type="ECO:0000313" key="2">
    <source>
        <dbReference type="EMBL" id="KAJ7302870.1"/>
    </source>
</evidence>
<proteinExistence type="predicted"/>
<evidence type="ECO:0000256" key="1">
    <source>
        <dbReference type="SAM" id="MobiDB-lite"/>
    </source>
</evidence>
<feature type="region of interest" description="Disordered" evidence="1">
    <location>
        <begin position="158"/>
        <end position="222"/>
    </location>
</feature>
<reference evidence="2" key="1">
    <citation type="submission" date="2023-03" db="EMBL/GenBank/DDBJ databases">
        <title>Massive genome expansion in bonnet fungi (Mycena s.s.) driven by repeated elements and novel gene families across ecological guilds.</title>
        <authorList>
            <consortium name="Lawrence Berkeley National Laboratory"/>
            <person name="Harder C.B."/>
            <person name="Miyauchi S."/>
            <person name="Viragh M."/>
            <person name="Kuo A."/>
            <person name="Thoen E."/>
            <person name="Andreopoulos B."/>
            <person name="Lu D."/>
            <person name="Skrede I."/>
            <person name="Drula E."/>
            <person name="Henrissat B."/>
            <person name="Morin E."/>
            <person name="Kohler A."/>
            <person name="Barry K."/>
            <person name="LaButti K."/>
            <person name="Morin E."/>
            <person name="Salamov A."/>
            <person name="Lipzen A."/>
            <person name="Mereny Z."/>
            <person name="Hegedus B."/>
            <person name="Baldrian P."/>
            <person name="Stursova M."/>
            <person name="Weitz H."/>
            <person name="Taylor A."/>
            <person name="Grigoriev I.V."/>
            <person name="Nagy L.G."/>
            <person name="Martin F."/>
            <person name="Kauserud H."/>
        </authorList>
    </citation>
    <scope>NUCLEOTIDE SEQUENCE</scope>
    <source>
        <strain evidence="2">CBHHK002</strain>
    </source>
</reference>
<accession>A0AAD6Z0N5</accession>
<feature type="compositionally biased region" description="Basic and acidic residues" evidence="1">
    <location>
        <begin position="176"/>
        <end position="199"/>
    </location>
</feature>
<evidence type="ECO:0000313" key="3">
    <source>
        <dbReference type="Proteomes" id="UP001218218"/>
    </source>
</evidence>
<dbReference type="Proteomes" id="UP001218218">
    <property type="component" value="Unassembled WGS sequence"/>
</dbReference>
<sequence length="222" mass="23707">MAAVARVLEREKGGARNGCGRRGHCAWRWRCELYPIRDSVESSGWASTASAIDVGTASGRRAVCRMQHEYVVESIWAVLSHLNGRGGVGCVARAKKRLKGRQSPCRRNVQRWGRWARCTDCGDKKRCRGRATGASAEGGGGTLLAGVVITEFQDGSAGRVRGGEGGGTSVSGAKGTGRERGVHKEGECEGERAERKEACGTEPQKAAATAPALAVREYAHRR</sequence>
<name>A0AAD6Z0N5_9AGAR</name>
<keyword evidence="3" id="KW-1185">Reference proteome</keyword>